<evidence type="ECO:0000256" key="7">
    <source>
        <dbReference type="ARBA" id="ARBA00023224"/>
    </source>
</evidence>
<dbReference type="Gene3D" id="3.30.450.20">
    <property type="entry name" value="PAS domain"/>
    <property type="match status" value="2"/>
</dbReference>
<gene>
    <name evidence="13" type="ORF">BTO28_03555</name>
</gene>
<dbReference type="GO" id="GO:0007165">
    <property type="term" value="P:signal transduction"/>
    <property type="evidence" value="ECO:0007669"/>
    <property type="project" value="UniProtKB-KW"/>
</dbReference>
<dbReference type="Gene3D" id="1.10.287.950">
    <property type="entry name" value="Methyl-accepting chemotaxis protein"/>
    <property type="match status" value="1"/>
</dbReference>
<dbReference type="SMART" id="SM00283">
    <property type="entry name" value="MA"/>
    <property type="match status" value="1"/>
</dbReference>
<dbReference type="PANTHER" id="PTHR32089:SF114">
    <property type="entry name" value="METHYL-ACCEPTING CHEMOTAXIS PROTEIN MCPB"/>
    <property type="match status" value="1"/>
</dbReference>
<evidence type="ECO:0008006" key="15">
    <source>
        <dbReference type="Google" id="ProtNLM"/>
    </source>
</evidence>
<keyword evidence="4 10" id="KW-0812">Transmembrane</keyword>
<protein>
    <recommendedName>
        <fullName evidence="15">Chemotaxis protein</fullName>
    </recommendedName>
</protein>
<evidence type="ECO:0000256" key="1">
    <source>
        <dbReference type="ARBA" id="ARBA00004651"/>
    </source>
</evidence>
<dbReference type="SUPFAM" id="SSF58104">
    <property type="entry name" value="Methyl-accepting chemotaxis protein (MCP) signaling domain"/>
    <property type="match status" value="1"/>
</dbReference>
<evidence type="ECO:0000256" key="9">
    <source>
        <dbReference type="PROSITE-ProRule" id="PRU00284"/>
    </source>
</evidence>
<evidence type="ECO:0000256" key="2">
    <source>
        <dbReference type="ARBA" id="ARBA00022475"/>
    </source>
</evidence>
<organism evidence="13 14">
    <name type="scientific">Domibacillus epiphyticus</name>
    <dbReference type="NCBI Taxonomy" id="1714355"/>
    <lineage>
        <taxon>Bacteria</taxon>
        <taxon>Bacillati</taxon>
        <taxon>Bacillota</taxon>
        <taxon>Bacilli</taxon>
        <taxon>Bacillales</taxon>
        <taxon>Bacillaceae</taxon>
        <taxon>Domibacillus</taxon>
    </lineage>
</organism>
<keyword evidence="7 9" id="KW-0807">Transducer</keyword>
<evidence type="ECO:0000256" key="4">
    <source>
        <dbReference type="ARBA" id="ARBA00022692"/>
    </source>
</evidence>
<reference evidence="13 14" key="1">
    <citation type="submission" date="2016-12" db="EMBL/GenBank/DDBJ databases">
        <title>Domibacillus sp. SAB 38T whole genome sequencing.</title>
        <authorList>
            <person name="Verma A."/>
            <person name="Ojha A.K."/>
            <person name="Krishnamurthi S."/>
        </authorList>
    </citation>
    <scope>NUCLEOTIDE SEQUENCE [LARGE SCALE GENOMIC DNA]</scope>
    <source>
        <strain evidence="13 14">SAB 38</strain>
    </source>
</reference>
<dbReference type="FunFam" id="1.10.287.950:FF:000001">
    <property type="entry name" value="Methyl-accepting chemotaxis sensory transducer"/>
    <property type="match status" value="1"/>
</dbReference>
<dbReference type="GO" id="GO:0005886">
    <property type="term" value="C:plasma membrane"/>
    <property type="evidence" value="ECO:0007669"/>
    <property type="project" value="UniProtKB-SubCell"/>
</dbReference>
<dbReference type="InterPro" id="IPR003660">
    <property type="entry name" value="HAMP_dom"/>
</dbReference>
<dbReference type="PROSITE" id="PS50111">
    <property type="entry name" value="CHEMOTAXIS_TRANSDUC_2"/>
    <property type="match status" value="1"/>
</dbReference>
<evidence type="ECO:0000259" key="11">
    <source>
        <dbReference type="PROSITE" id="PS50111"/>
    </source>
</evidence>
<dbReference type="Pfam" id="PF00672">
    <property type="entry name" value="HAMP"/>
    <property type="match status" value="1"/>
</dbReference>
<evidence type="ECO:0000256" key="3">
    <source>
        <dbReference type="ARBA" id="ARBA00022500"/>
    </source>
</evidence>
<keyword evidence="14" id="KW-1185">Reference proteome</keyword>
<dbReference type="RefSeq" id="WP_076764098.1">
    <property type="nucleotide sequence ID" value="NZ_MSFI01000006.1"/>
</dbReference>
<dbReference type="InterPro" id="IPR033479">
    <property type="entry name" value="dCache_1"/>
</dbReference>
<dbReference type="EMBL" id="MSFI01000006">
    <property type="protein sequence ID" value="OMP68040.1"/>
    <property type="molecule type" value="Genomic_DNA"/>
</dbReference>
<comment type="caution">
    <text evidence="13">The sequence shown here is derived from an EMBL/GenBank/DDBJ whole genome shotgun (WGS) entry which is preliminary data.</text>
</comment>
<feature type="domain" description="HAMP" evidence="12">
    <location>
        <begin position="300"/>
        <end position="352"/>
    </location>
</feature>
<dbReference type="Proteomes" id="UP000188613">
    <property type="component" value="Unassembled WGS sequence"/>
</dbReference>
<dbReference type="CDD" id="cd06225">
    <property type="entry name" value="HAMP"/>
    <property type="match status" value="1"/>
</dbReference>
<proteinExistence type="inferred from homology"/>
<comment type="similarity">
    <text evidence="8">Belongs to the methyl-accepting chemotaxis (MCP) protein family.</text>
</comment>
<feature type="domain" description="Methyl-accepting transducer" evidence="11">
    <location>
        <begin position="371"/>
        <end position="607"/>
    </location>
</feature>
<dbReference type="STRING" id="1714355.BTO28_03555"/>
<evidence type="ECO:0000313" key="13">
    <source>
        <dbReference type="EMBL" id="OMP68040.1"/>
    </source>
</evidence>
<dbReference type="InterPro" id="IPR004089">
    <property type="entry name" value="MCPsignal_dom"/>
</dbReference>
<dbReference type="PANTHER" id="PTHR32089">
    <property type="entry name" value="METHYL-ACCEPTING CHEMOTAXIS PROTEIN MCPB"/>
    <property type="match status" value="1"/>
</dbReference>
<dbReference type="SMART" id="SM00304">
    <property type="entry name" value="HAMP"/>
    <property type="match status" value="1"/>
</dbReference>
<evidence type="ECO:0000256" key="5">
    <source>
        <dbReference type="ARBA" id="ARBA00022989"/>
    </source>
</evidence>
<comment type="subcellular location">
    <subcellularLocation>
        <location evidence="1">Cell membrane</location>
        <topology evidence="1">Multi-pass membrane protein</topology>
    </subcellularLocation>
</comment>
<evidence type="ECO:0000256" key="10">
    <source>
        <dbReference type="SAM" id="Phobius"/>
    </source>
</evidence>
<dbReference type="CDD" id="cd12912">
    <property type="entry name" value="PDC2_MCP_like"/>
    <property type="match status" value="1"/>
</dbReference>
<keyword evidence="3" id="KW-0145">Chemotaxis</keyword>
<evidence type="ECO:0000256" key="6">
    <source>
        <dbReference type="ARBA" id="ARBA00023136"/>
    </source>
</evidence>
<keyword evidence="2" id="KW-1003">Cell membrane</keyword>
<evidence type="ECO:0000256" key="8">
    <source>
        <dbReference type="ARBA" id="ARBA00029447"/>
    </source>
</evidence>
<keyword evidence="6 10" id="KW-0472">Membrane</keyword>
<evidence type="ECO:0000259" key="12">
    <source>
        <dbReference type="PROSITE" id="PS50885"/>
    </source>
</evidence>
<sequence length="657" mass="70669">MKRKRNVKVNMTIKNRLIIAFLAILILPSSAIGWFSYQKAENQIAAEIEQNALQSVQSVNSEINELFSTSLSDLDYLSKTVNGNMVKGEASPELRKVLEPIKAVKPEYDHVQFATSSGVLLNSPQQKFEAGFDPRERPWYSLAIEKKGTALVNNPIVAQDGKVIVVPSKATEDGSGVVSVVLSLTNLSEQVNNIKVGEKGFISILDKDGKYLTHPAIAAGTESKESFVPKFYEKDSGTIDYEGKNERIVFVTNELTGWKIAGTIEMEEITNATQGILYTTIAVIVISILIGILLVFWIVRSITSPLKDLKEAMKEIASGNLTYELDSGRKDEIGEIFNHLNDTSESLKKVIGKISVNSELISTSSVQLSASSDQTSQAAEHISTTISEVAAGTERQSKSVEQATQIVNEMSYGVQQITENARSVSINAGNTADKAGTGNEAIQKTIEQMSAIQTTVNSLADEVKGLGGQSKQIGDIIQTITDISGQTNLLALNAAIEAARAGEYGKGFAVVADEVRKLAEQSAASAEQITQLISQNQHQTDAAVKTMEATVQEVRAGIELVNTAGQSFKEIQTATDDVTKQTEEVASAIQQIADSANMIVTSINVISEVAVDTVTGTHNVSASTQEQLASLEEVSASAASLSTMAEELQGLIRNFKI</sequence>
<keyword evidence="5 10" id="KW-1133">Transmembrane helix</keyword>
<dbReference type="Pfam" id="PF02743">
    <property type="entry name" value="dCache_1"/>
    <property type="match status" value="1"/>
</dbReference>
<dbReference type="CDD" id="cd11386">
    <property type="entry name" value="MCP_signal"/>
    <property type="match status" value="1"/>
</dbReference>
<dbReference type="Pfam" id="PF00015">
    <property type="entry name" value="MCPsignal"/>
    <property type="match status" value="1"/>
</dbReference>
<name>A0A1V2AAR3_9BACI</name>
<dbReference type="AlphaFoldDB" id="A0A1V2AAR3"/>
<dbReference type="PROSITE" id="PS50885">
    <property type="entry name" value="HAMP"/>
    <property type="match status" value="1"/>
</dbReference>
<dbReference type="GO" id="GO:0006935">
    <property type="term" value="P:chemotaxis"/>
    <property type="evidence" value="ECO:0007669"/>
    <property type="project" value="UniProtKB-KW"/>
</dbReference>
<feature type="transmembrane region" description="Helical" evidence="10">
    <location>
        <begin position="276"/>
        <end position="299"/>
    </location>
</feature>
<accession>A0A1V2AAR3</accession>
<dbReference type="OrthoDB" id="9760371at2"/>
<evidence type="ECO:0000313" key="14">
    <source>
        <dbReference type="Proteomes" id="UP000188613"/>
    </source>
</evidence>
<dbReference type="Gene3D" id="1.10.8.500">
    <property type="entry name" value="HAMP domain in histidine kinase"/>
    <property type="match status" value="1"/>
</dbReference>